<evidence type="ECO:0000313" key="1">
    <source>
        <dbReference type="EMBL" id="AIT14412.1"/>
    </source>
</evidence>
<dbReference type="Proteomes" id="UP000029889">
    <property type="component" value="Segment"/>
</dbReference>
<sequence>MKIVASAWMKLPDGTTAFEEYGFVESVDELKRFKSENDDDVFDIVFVYHHIPNDTDYEHYYYHPDLLETLVCDNYHEIDENTALLMLSTVSPV</sequence>
<evidence type="ECO:0000313" key="2">
    <source>
        <dbReference type="Proteomes" id="UP000029889"/>
    </source>
</evidence>
<dbReference type="RefSeq" id="YP_009102109.1">
    <property type="nucleotide sequence ID" value="NC_025447.1"/>
</dbReference>
<organism evidence="1 2">
    <name type="scientific">Escherichia phage 121Q</name>
    <dbReference type="NCBI Taxonomy" id="1555202"/>
    <lineage>
        <taxon>Viruses</taxon>
        <taxon>Duplodnaviria</taxon>
        <taxon>Heunggongvirae</taxon>
        <taxon>Uroviricota</taxon>
        <taxon>Caudoviricetes</taxon>
        <taxon>Asteriusvirus</taxon>
        <taxon>Asteriusvirus av121Q</taxon>
    </lineage>
</organism>
<dbReference type="EMBL" id="KM507819">
    <property type="protein sequence ID" value="AIT14412.1"/>
    <property type="molecule type" value="Genomic_DNA"/>
</dbReference>
<protein>
    <submittedName>
        <fullName evidence="1">Uncharacterized protein</fullName>
    </submittedName>
</protein>
<dbReference type="GeneID" id="22111562"/>
<accession>A0A097EYA8</accession>
<name>A0A097EYA8_9CAUD</name>
<reference evidence="1 2" key="1">
    <citation type="submission" date="2014-09" db="EMBL/GenBank/DDBJ databases">
        <authorList>
            <person name="Lapin J.S."/>
            <person name="Pope W.H."/>
            <person name="Hua J."/>
            <person name="Ford M.E."/>
            <person name="Conway J.F."/>
            <person name="Hatfull G.F."/>
            <person name="Hendrix R.W."/>
        </authorList>
    </citation>
    <scope>NUCLEOTIDE SEQUENCE [LARGE SCALE GENOMIC DNA]</scope>
</reference>
<keyword evidence="2" id="KW-1185">Reference proteome</keyword>
<proteinExistence type="predicted"/>
<dbReference type="KEGG" id="vg:22111562"/>
<gene>
    <name evidence="1" type="primary">522</name>
    <name evidence="1" type="ORF">PBI_121Q_522</name>
</gene>